<accession>A0A6J5FVA5</accession>
<sequence>MRAQLERYAGLDTAQRRTNLQRVRQRVRMQFEEHQDPTQPGGACAFDVVLDDAIYPLNRAAEAYERMMSGKARFRVVLVPGK</sequence>
<evidence type="ECO:0000313" key="1">
    <source>
        <dbReference type="EMBL" id="CAB3785446.1"/>
    </source>
</evidence>
<dbReference type="RefSeq" id="WP_175194862.1">
    <property type="nucleotide sequence ID" value="NZ_CADIKL010000008.1"/>
</dbReference>
<keyword evidence="2" id="KW-1185">Reference proteome</keyword>
<dbReference type="AlphaFoldDB" id="A0A6J5FVA5"/>
<reference evidence="1 2" key="1">
    <citation type="submission" date="2020-04" db="EMBL/GenBank/DDBJ databases">
        <authorList>
            <person name="De Canck E."/>
        </authorList>
    </citation>
    <scope>NUCLEOTIDE SEQUENCE [LARGE SCALE GENOMIC DNA]</scope>
    <source>
        <strain evidence="1 2">LMG 28688</strain>
    </source>
</reference>
<dbReference type="Proteomes" id="UP000494119">
    <property type="component" value="Unassembled WGS sequence"/>
</dbReference>
<dbReference type="EMBL" id="CADIKL010000008">
    <property type="protein sequence ID" value="CAB3785446.1"/>
    <property type="molecule type" value="Genomic_DNA"/>
</dbReference>
<evidence type="ECO:0000313" key="2">
    <source>
        <dbReference type="Proteomes" id="UP000494119"/>
    </source>
</evidence>
<organism evidence="1 2">
    <name type="scientific">Paraburkholderia caffeinitolerans</name>
    <dbReference type="NCBI Taxonomy" id="1723730"/>
    <lineage>
        <taxon>Bacteria</taxon>
        <taxon>Pseudomonadati</taxon>
        <taxon>Pseudomonadota</taxon>
        <taxon>Betaproteobacteria</taxon>
        <taxon>Burkholderiales</taxon>
        <taxon>Burkholderiaceae</taxon>
        <taxon>Paraburkholderia</taxon>
    </lineage>
</organism>
<protein>
    <submittedName>
        <fullName evidence="1">Uncharacterized protein</fullName>
    </submittedName>
</protein>
<name>A0A6J5FVA5_9BURK</name>
<proteinExistence type="predicted"/>
<gene>
    <name evidence="1" type="ORF">LMG28688_02039</name>
</gene>